<proteinExistence type="predicted"/>
<keyword evidence="2" id="KW-1185">Reference proteome</keyword>
<evidence type="ECO:0000313" key="1">
    <source>
        <dbReference type="EMBL" id="KAI8422834.1"/>
    </source>
</evidence>
<dbReference type="EMBL" id="CM046110">
    <property type="protein sequence ID" value="KAI8422834.1"/>
    <property type="molecule type" value="Genomic_DNA"/>
</dbReference>
<evidence type="ECO:0000313" key="2">
    <source>
        <dbReference type="Proteomes" id="UP001064048"/>
    </source>
</evidence>
<name>A0ACC0JFK2_CHOFU</name>
<protein>
    <submittedName>
        <fullName evidence="1">Uncharacterized protein</fullName>
    </submittedName>
</protein>
<organism evidence="1 2">
    <name type="scientific">Choristoneura fumiferana</name>
    <name type="common">Spruce budworm moth</name>
    <name type="synonym">Archips fumiferana</name>
    <dbReference type="NCBI Taxonomy" id="7141"/>
    <lineage>
        <taxon>Eukaryota</taxon>
        <taxon>Metazoa</taxon>
        <taxon>Ecdysozoa</taxon>
        <taxon>Arthropoda</taxon>
        <taxon>Hexapoda</taxon>
        <taxon>Insecta</taxon>
        <taxon>Pterygota</taxon>
        <taxon>Neoptera</taxon>
        <taxon>Endopterygota</taxon>
        <taxon>Lepidoptera</taxon>
        <taxon>Glossata</taxon>
        <taxon>Ditrysia</taxon>
        <taxon>Tortricoidea</taxon>
        <taxon>Tortricidae</taxon>
        <taxon>Tortricinae</taxon>
        <taxon>Choristoneura</taxon>
    </lineage>
</organism>
<accession>A0ACC0JFK2</accession>
<comment type="caution">
    <text evidence="1">The sequence shown here is derived from an EMBL/GenBank/DDBJ whole genome shotgun (WGS) entry which is preliminary data.</text>
</comment>
<reference evidence="1 2" key="1">
    <citation type="journal article" date="2022" name="Genome Biol. Evol.">
        <title>The Spruce Budworm Genome: Reconstructing the Evolutionary History of Antifreeze Proteins.</title>
        <authorList>
            <person name="Beliveau C."/>
            <person name="Gagne P."/>
            <person name="Picq S."/>
            <person name="Vernygora O."/>
            <person name="Keeling C.I."/>
            <person name="Pinkney K."/>
            <person name="Doucet D."/>
            <person name="Wen F."/>
            <person name="Johnston J.S."/>
            <person name="Maaroufi H."/>
            <person name="Boyle B."/>
            <person name="Laroche J."/>
            <person name="Dewar K."/>
            <person name="Juretic N."/>
            <person name="Blackburn G."/>
            <person name="Nisole A."/>
            <person name="Brunet B."/>
            <person name="Brandao M."/>
            <person name="Lumley L."/>
            <person name="Duan J."/>
            <person name="Quan G."/>
            <person name="Lucarotti C.J."/>
            <person name="Roe A.D."/>
            <person name="Sperling F.A.H."/>
            <person name="Levesque R.C."/>
            <person name="Cusson M."/>
        </authorList>
    </citation>
    <scope>NUCLEOTIDE SEQUENCE [LARGE SCALE GENOMIC DNA]</scope>
    <source>
        <strain evidence="1">Glfc:IPQL:Cfum</strain>
    </source>
</reference>
<dbReference type="Proteomes" id="UP001064048">
    <property type="component" value="Chromosome 10"/>
</dbReference>
<sequence>MVVAIRADLAQDAIREPSDPIGHQSCEQCARSHCHFSFAILRAMSQVALTPNSRAFREWLAPSVPLFMDVYLFNWTNSERFPGEKPHLVQLGPYRFKEHRRHVNVTWHNQNGSLAYRTKRTWHFHHSSNGSLSDNITILNIIAASAVHNARHWSFIEQKTLSMALAMFGQHMAVSKLARELLFDGYDDAILDVAKSLPASTTGGAPLVDKFGLFYDRNNSINTDGYMEVTTGLRSGTLPGQVLRWNHEDHLPFYSGECSKLAGSAGEFMPRDLTEQSTLSVFVPDLCRVLRLTHQRSGLISGLPYHRYAFTPEGFDNSSSTHHNSCFCNGECMWGGVMNVSACRFGSPSFISLPHFLHGDPALRAAVTGMQPDEEKHSFFFSVEPKLGVPLEVGGRFQLNILIEPTPHIALYENVPKMLFPIMWVNQNVRTDESIISDLRYARAILDWGATVCACTALLLTVLVAMATCCWRKRKYSSPLDIGLLNEKPKDEAEIKLNPM</sequence>
<gene>
    <name evidence="1" type="ORF">MSG28_006576</name>
</gene>